<accession>A0ACB0MAV1</accession>
<evidence type="ECO:0000313" key="1">
    <source>
        <dbReference type="EMBL" id="CAJ2677720.1"/>
    </source>
</evidence>
<dbReference type="Proteomes" id="UP001177021">
    <property type="component" value="Unassembled WGS sequence"/>
</dbReference>
<sequence length="414" mass="47404">MWPTLVANKILKKRLGSTNFIADYPCYDEPLLGFEDIDHSLETIPNHHKENHKYKIFVSTWNIGGIAPEEDLNIDDLLETNNNLCDIYVLGFQEIVPLKASNVLGSENNEISKKWNSIIRKALNKDEKDKVHSESSHDDFQCIISKQMVGIFISVWIRTDIRPFIQHPNVSCIGCGILGCLGNKGSVSVRFQLHETSFCFVCSHLASGGKEGDEKCRNSNVAEIFSRTSFPRGPLFNLPRTILDHDDVVLLGDLNYRISLPEETTRLLVEKREWDSLLENDQLMMELMNGNNLRGWHEGPIKFAPTYKYCPNSDMYYGCCCHGKKIEKRRAPAWCDRIVWHGKGLKQLEYTRSESRLSDHRPVKAIFTAVIKVSSEFKSIQSLSLSERFEQIKTPFEVSTTDEIICRKQSSFHL</sequence>
<comment type="caution">
    <text evidence="1">The sequence shown here is derived from an EMBL/GenBank/DDBJ whole genome shotgun (WGS) entry which is preliminary data.</text>
</comment>
<proteinExistence type="predicted"/>
<gene>
    <name evidence="1" type="ORF">MILVUS5_LOCUS40160</name>
</gene>
<organism evidence="1 2">
    <name type="scientific">Trifolium pratense</name>
    <name type="common">Red clover</name>
    <dbReference type="NCBI Taxonomy" id="57577"/>
    <lineage>
        <taxon>Eukaryota</taxon>
        <taxon>Viridiplantae</taxon>
        <taxon>Streptophyta</taxon>
        <taxon>Embryophyta</taxon>
        <taxon>Tracheophyta</taxon>
        <taxon>Spermatophyta</taxon>
        <taxon>Magnoliopsida</taxon>
        <taxon>eudicotyledons</taxon>
        <taxon>Gunneridae</taxon>
        <taxon>Pentapetalae</taxon>
        <taxon>rosids</taxon>
        <taxon>fabids</taxon>
        <taxon>Fabales</taxon>
        <taxon>Fabaceae</taxon>
        <taxon>Papilionoideae</taxon>
        <taxon>50 kb inversion clade</taxon>
        <taxon>NPAAA clade</taxon>
        <taxon>Hologalegina</taxon>
        <taxon>IRL clade</taxon>
        <taxon>Trifolieae</taxon>
        <taxon>Trifolium</taxon>
    </lineage>
</organism>
<dbReference type="EMBL" id="CASHSV030000823">
    <property type="protein sequence ID" value="CAJ2677720.1"/>
    <property type="molecule type" value="Genomic_DNA"/>
</dbReference>
<evidence type="ECO:0000313" key="2">
    <source>
        <dbReference type="Proteomes" id="UP001177021"/>
    </source>
</evidence>
<protein>
    <submittedName>
        <fullName evidence="1">Uncharacterized protein</fullName>
    </submittedName>
</protein>
<reference evidence="1" key="1">
    <citation type="submission" date="2023-10" db="EMBL/GenBank/DDBJ databases">
        <authorList>
            <person name="Rodriguez Cubillos JULIANA M."/>
            <person name="De Vega J."/>
        </authorList>
    </citation>
    <scope>NUCLEOTIDE SEQUENCE</scope>
</reference>
<keyword evidence="2" id="KW-1185">Reference proteome</keyword>
<name>A0ACB0MAV1_TRIPR</name>